<keyword evidence="8" id="KW-1185">Reference proteome</keyword>
<proteinExistence type="inferred from homology"/>
<evidence type="ECO:0000259" key="6">
    <source>
        <dbReference type="Pfam" id="PF12627"/>
    </source>
</evidence>
<reference evidence="7" key="1">
    <citation type="submission" date="2017-07" db="EMBL/GenBank/DDBJ databases">
        <title>The cable genome - Insights into the physiology and evolution of filamentous bacteria capable of sulfide oxidation via long distance electron transfer.</title>
        <authorList>
            <person name="Thorup C."/>
            <person name="Bjerg J.T."/>
            <person name="Schreiber L."/>
            <person name="Nielsen L.P."/>
            <person name="Kjeldsen K.U."/>
            <person name="Boesen T."/>
            <person name="Boggild A."/>
            <person name="Meysman F."/>
            <person name="Geelhoed J."/>
            <person name="Schramm A."/>
        </authorList>
    </citation>
    <scope>NUCLEOTIDE SEQUENCE [LARGE SCALE GENOMIC DNA]</scope>
    <source>
        <strain evidence="7">GS</strain>
    </source>
</reference>
<evidence type="ECO:0000256" key="1">
    <source>
        <dbReference type="ARBA" id="ARBA00022679"/>
    </source>
</evidence>
<dbReference type="InterPro" id="IPR052191">
    <property type="entry name" value="tRNA_ntf/polyA_polymerase_I"/>
</dbReference>
<dbReference type="GO" id="GO:0006396">
    <property type="term" value="P:RNA processing"/>
    <property type="evidence" value="ECO:0007669"/>
    <property type="project" value="InterPro"/>
</dbReference>
<keyword evidence="7" id="KW-0548">Nucleotidyltransferase</keyword>
<accession>A0A521G5D3</accession>
<dbReference type="InterPro" id="IPR032828">
    <property type="entry name" value="PolyA_RNA-bd"/>
</dbReference>
<dbReference type="SUPFAM" id="SSF81891">
    <property type="entry name" value="Poly A polymerase C-terminal region-like"/>
    <property type="match status" value="1"/>
</dbReference>
<feature type="region of interest" description="Disordered" evidence="4">
    <location>
        <begin position="1"/>
        <end position="21"/>
    </location>
</feature>
<dbReference type="GO" id="GO:0003723">
    <property type="term" value="F:RNA binding"/>
    <property type="evidence" value="ECO:0007669"/>
    <property type="project" value="UniProtKB-KW"/>
</dbReference>
<dbReference type="PANTHER" id="PTHR43051:SF1">
    <property type="entry name" value="POLYNUCLEOTIDE ADENYLYLTRANSFERASE FAMILY PROTEIN"/>
    <property type="match status" value="1"/>
</dbReference>
<evidence type="ECO:0000256" key="2">
    <source>
        <dbReference type="ARBA" id="ARBA00022741"/>
    </source>
</evidence>
<evidence type="ECO:0000313" key="7">
    <source>
        <dbReference type="EMBL" id="TAA76237.1"/>
    </source>
</evidence>
<evidence type="ECO:0000313" key="8">
    <source>
        <dbReference type="Proteomes" id="UP000316238"/>
    </source>
</evidence>
<dbReference type="CDD" id="cd05398">
    <property type="entry name" value="NT_ClassII-CCAase"/>
    <property type="match status" value="1"/>
</dbReference>
<dbReference type="GO" id="GO:0000166">
    <property type="term" value="F:nucleotide binding"/>
    <property type="evidence" value="ECO:0007669"/>
    <property type="project" value="UniProtKB-KW"/>
</dbReference>
<name>A0A521G5D3_9BACT</name>
<protein>
    <submittedName>
        <fullName evidence="7">Poly(A) polymerase</fullName>
        <ecNumber evidence="7">2.7.7.19</ecNumber>
    </submittedName>
</protein>
<dbReference type="Pfam" id="PF12627">
    <property type="entry name" value="PolyA_pol_RNAbd"/>
    <property type="match status" value="1"/>
</dbReference>
<dbReference type="SUPFAM" id="SSF81301">
    <property type="entry name" value="Nucleotidyltransferase"/>
    <property type="match status" value="1"/>
</dbReference>
<gene>
    <name evidence="7" type="ORF">CDV28_101139</name>
</gene>
<feature type="domain" description="Poly A polymerase head" evidence="5">
    <location>
        <begin position="48"/>
        <end position="173"/>
    </location>
</feature>
<comment type="similarity">
    <text evidence="3">Belongs to the tRNA nucleotidyltransferase/poly(A) polymerase family.</text>
</comment>
<keyword evidence="1 3" id="KW-0808">Transferase</keyword>
<dbReference type="Gene3D" id="1.10.3090.10">
    <property type="entry name" value="cca-adding enzyme, domain 2"/>
    <property type="match status" value="1"/>
</dbReference>
<dbReference type="EMBL" id="NQJD01000001">
    <property type="protein sequence ID" value="TAA76237.1"/>
    <property type="molecule type" value="Genomic_DNA"/>
</dbReference>
<organism evidence="7 8">
    <name type="scientific">Candidatus Electronema aureum</name>
    <dbReference type="NCBI Taxonomy" id="2005002"/>
    <lineage>
        <taxon>Bacteria</taxon>
        <taxon>Pseudomonadati</taxon>
        <taxon>Thermodesulfobacteriota</taxon>
        <taxon>Desulfobulbia</taxon>
        <taxon>Desulfobulbales</taxon>
        <taxon>Desulfobulbaceae</taxon>
        <taxon>Candidatus Electronema</taxon>
    </lineage>
</organism>
<dbReference type="GO" id="GO:1990817">
    <property type="term" value="F:poly(A) RNA polymerase activity"/>
    <property type="evidence" value="ECO:0007669"/>
    <property type="project" value="UniProtKB-EC"/>
</dbReference>
<sequence>MSDHSAEAQPSKQGIIIPPAEHPVREEDIDPEALGILYRLKEAGYAGYLVGGGVRDLYLGKKPKDFDISTNAHPGQLRKLFRNSRTIGKRFRLVQVFFRDNKIIEVSTLRSQSEYDEDGEPDQVLPTNNTFGTLEEDAFRRDLTINSLFYEVENKTVIDYVGGVQDLNDGIVRLIGDPDRRIIRDPVRMLRAVRHAARAGFTIEAATWEAIIRHRDKIELCPTSRIRDELLKDLQSGKSLAWAEFALQSGIFSVLFPFYEELLEGEEGMEVKAELLSLLSVTDRICSEGGKLGKVLFDDALLFALLLYPWAKRRFGMPQQDAKAARQLAQAVRDGLDEAFSTRLNLPRATLDTITILFVNGSVFLECARSGSWPAWLKKKSYFAACSRFGICLREAEDGEPADLSHFVKVLPPSNRPAPEQRATAVLINPERGGNGSSGGSGYNPAFSSSPEGIFGLRREGLNVRLL</sequence>
<evidence type="ECO:0000256" key="3">
    <source>
        <dbReference type="RuleBase" id="RU003953"/>
    </source>
</evidence>
<dbReference type="Pfam" id="PF01743">
    <property type="entry name" value="PolyA_pol"/>
    <property type="match status" value="1"/>
</dbReference>
<comment type="caution">
    <text evidence="7">The sequence shown here is derived from an EMBL/GenBank/DDBJ whole genome shotgun (WGS) entry which is preliminary data.</text>
</comment>
<dbReference type="EC" id="2.7.7.19" evidence="7"/>
<dbReference type="AlphaFoldDB" id="A0A521G5D3"/>
<dbReference type="InterPro" id="IPR002646">
    <property type="entry name" value="PolA_pol_head_dom"/>
</dbReference>
<dbReference type="PANTHER" id="PTHR43051">
    <property type="entry name" value="POLYNUCLEOTIDE ADENYLYLTRANSFERASE FAMILY PROTEIN"/>
    <property type="match status" value="1"/>
</dbReference>
<dbReference type="Gene3D" id="3.30.460.10">
    <property type="entry name" value="Beta Polymerase, domain 2"/>
    <property type="match status" value="1"/>
</dbReference>
<keyword evidence="3" id="KW-0694">RNA-binding</keyword>
<dbReference type="Proteomes" id="UP000316238">
    <property type="component" value="Unassembled WGS sequence"/>
</dbReference>
<evidence type="ECO:0000259" key="5">
    <source>
        <dbReference type="Pfam" id="PF01743"/>
    </source>
</evidence>
<evidence type="ECO:0000256" key="4">
    <source>
        <dbReference type="SAM" id="MobiDB-lite"/>
    </source>
</evidence>
<dbReference type="InterPro" id="IPR043519">
    <property type="entry name" value="NT_sf"/>
</dbReference>
<keyword evidence="2" id="KW-0547">Nucleotide-binding</keyword>
<feature type="domain" description="tRNA nucleotidyltransferase/poly(A) polymerase RNA and SrmB- binding" evidence="6">
    <location>
        <begin position="200"/>
        <end position="261"/>
    </location>
</feature>